<dbReference type="EMBL" id="JACIIV010000026">
    <property type="protein sequence ID" value="MBB6228857.1"/>
    <property type="molecule type" value="Genomic_DNA"/>
</dbReference>
<name>A0A841L8A0_9SPHN</name>
<protein>
    <submittedName>
        <fullName evidence="2">Uncharacterized protein</fullName>
    </submittedName>
</protein>
<comment type="caution">
    <text evidence="2">The sequence shown here is derived from an EMBL/GenBank/DDBJ whole genome shotgun (WGS) entry which is preliminary data.</text>
</comment>
<reference evidence="2 3" key="1">
    <citation type="submission" date="2020-08" db="EMBL/GenBank/DDBJ databases">
        <title>Genomic Encyclopedia of Type Strains, Phase IV (KMG-IV): sequencing the most valuable type-strain genomes for metagenomic binning, comparative biology and taxonomic classification.</title>
        <authorList>
            <person name="Goeker M."/>
        </authorList>
    </citation>
    <scope>NUCLEOTIDE SEQUENCE [LARGE SCALE GENOMIC DNA]</scope>
    <source>
        <strain evidence="2 3">DSM 102189</strain>
    </source>
</reference>
<dbReference type="Proteomes" id="UP000538147">
    <property type="component" value="Unassembled WGS sequence"/>
</dbReference>
<dbReference type="AlphaFoldDB" id="A0A841L8A0"/>
<evidence type="ECO:0000256" key="1">
    <source>
        <dbReference type="SAM" id="MobiDB-lite"/>
    </source>
</evidence>
<gene>
    <name evidence="2" type="ORF">FHS79_003050</name>
</gene>
<keyword evidence="3" id="KW-1185">Reference proteome</keyword>
<feature type="region of interest" description="Disordered" evidence="1">
    <location>
        <begin position="1"/>
        <end position="30"/>
    </location>
</feature>
<proteinExistence type="predicted"/>
<feature type="compositionally biased region" description="Basic and acidic residues" evidence="1">
    <location>
        <begin position="13"/>
        <end position="26"/>
    </location>
</feature>
<sequence length="71" mass="7567">MMMAAADAPSCRPEGRRPERLPRDVAARYPGKAGTGRVTFTFQLGPDSLAHDLDGSVSSHCSKSVTANLYS</sequence>
<evidence type="ECO:0000313" key="2">
    <source>
        <dbReference type="EMBL" id="MBB6228857.1"/>
    </source>
</evidence>
<evidence type="ECO:0000313" key="3">
    <source>
        <dbReference type="Proteomes" id="UP000538147"/>
    </source>
</evidence>
<organism evidence="2 3">
    <name type="scientific">Polymorphobacter multimanifer</name>
    <dbReference type="NCBI Taxonomy" id="1070431"/>
    <lineage>
        <taxon>Bacteria</taxon>
        <taxon>Pseudomonadati</taxon>
        <taxon>Pseudomonadota</taxon>
        <taxon>Alphaproteobacteria</taxon>
        <taxon>Sphingomonadales</taxon>
        <taxon>Sphingosinicellaceae</taxon>
        <taxon>Polymorphobacter</taxon>
    </lineage>
</organism>
<accession>A0A841L8A0</accession>